<protein>
    <recommendedName>
        <fullName evidence="2">Retrotransposon gag domain-containing protein</fullName>
    </recommendedName>
</protein>
<comment type="caution">
    <text evidence="3">The sequence shown here is derived from an EMBL/GenBank/DDBJ whole genome shotgun (WGS) entry which is preliminary data.</text>
</comment>
<proteinExistence type="predicted"/>
<dbReference type="AlphaFoldDB" id="A0AAD8KUL4"/>
<feature type="compositionally biased region" description="Acidic residues" evidence="1">
    <location>
        <begin position="96"/>
        <end position="105"/>
    </location>
</feature>
<sequence>MAPKRVTISSAKATNAKATKVPEAKRGRKPTKKNVETNPEVEAEVTRTPELEQNLKDAVAHEVHKVLTNVMPSVLKEMMKEIKKVEVKKRAMKSVEDDEEEEESEKVEREIESSDDSDFEIEGKGCNYGAFQRCKPPTFDGKKGSAATLEWLSEMEAVIDISECRTDQAVKFAAHSFTGAANYWWTTVKQSKGRKTIREMVWEDLKELMVKRFCPQYEVDRVEREFLNLTAGSMSHLEYTTKFNKMAQLVPYLVETEQRRIKCYVQGLPPRVRTHVNAHRPGTFESVVDLAGIVYDNVAAEEVMDVKPKHWDNSRNQSGKRYRDDGRKYDNKRVKVKAKQAVVRNQNGNDNCAKCGKPHFGECKWGT</sequence>
<dbReference type="PANTHER" id="PTHR15503">
    <property type="entry name" value="LDOC1 RELATED"/>
    <property type="match status" value="1"/>
</dbReference>
<organism evidence="3 4">
    <name type="scientific">Tagetes erecta</name>
    <name type="common">African marigold</name>
    <dbReference type="NCBI Taxonomy" id="13708"/>
    <lineage>
        <taxon>Eukaryota</taxon>
        <taxon>Viridiplantae</taxon>
        <taxon>Streptophyta</taxon>
        <taxon>Embryophyta</taxon>
        <taxon>Tracheophyta</taxon>
        <taxon>Spermatophyta</taxon>
        <taxon>Magnoliopsida</taxon>
        <taxon>eudicotyledons</taxon>
        <taxon>Gunneridae</taxon>
        <taxon>Pentapetalae</taxon>
        <taxon>asterids</taxon>
        <taxon>campanulids</taxon>
        <taxon>Asterales</taxon>
        <taxon>Asteraceae</taxon>
        <taxon>Asteroideae</taxon>
        <taxon>Heliantheae alliance</taxon>
        <taxon>Tageteae</taxon>
        <taxon>Tagetes</taxon>
    </lineage>
</organism>
<feature type="region of interest" description="Disordered" evidence="1">
    <location>
        <begin position="309"/>
        <end position="328"/>
    </location>
</feature>
<evidence type="ECO:0000313" key="3">
    <source>
        <dbReference type="EMBL" id="KAK1427898.1"/>
    </source>
</evidence>
<dbReference type="InterPro" id="IPR005162">
    <property type="entry name" value="Retrotrans_gag_dom"/>
</dbReference>
<reference evidence="3" key="1">
    <citation type="journal article" date="2023" name="bioRxiv">
        <title>Improved chromosome-level genome assembly for marigold (Tagetes erecta).</title>
        <authorList>
            <person name="Jiang F."/>
            <person name="Yuan L."/>
            <person name="Wang S."/>
            <person name="Wang H."/>
            <person name="Xu D."/>
            <person name="Wang A."/>
            <person name="Fan W."/>
        </authorList>
    </citation>
    <scope>NUCLEOTIDE SEQUENCE</scope>
    <source>
        <strain evidence="3">WSJ</strain>
        <tissue evidence="3">Leaf</tissue>
    </source>
</reference>
<dbReference type="PANTHER" id="PTHR15503:SF42">
    <property type="entry name" value="ZINC FINGER, CCHC-TYPE, RETROTRANSPOSON GAG DOMAIN, ASPARTIC PEPTIDASE DOMAIN PROTEIN-RELATED"/>
    <property type="match status" value="1"/>
</dbReference>
<gene>
    <name evidence="3" type="ORF">QVD17_16619</name>
</gene>
<feature type="region of interest" description="Disordered" evidence="1">
    <location>
        <begin position="1"/>
        <end position="49"/>
    </location>
</feature>
<dbReference type="EMBL" id="JAUHHV010000004">
    <property type="protein sequence ID" value="KAK1427898.1"/>
    <property type="molecule type" value="Genomic_DNA"/>
</dbReference>
<name>A0AAD8KUL4_TARER</name>
<dbReference type="Proteomes" id="UP001229421">
    <property type="component" value="Unassembled WGS sequence"/>
</dbReference>
<accession>A0AAD8KUL4</accession>
<evidence type="ECO:0000313" key="4">
    <source>
        <dbReference type="Proteomes" id="UP001229421"/>
    </source>
</evidence>
<evidence type="ECO:0000259" key="2">
    <source>
        <dbReference type="Pfam" id="PF03732"/>
    </source>
</evidence>
<keyword evidence="4" id="KW-1185">Reference proteome</keyword>
<dbReference type="Pfam" id="PF03732">
    <property type="entry name" value="Retrotrans_gag"/>
    <property type="match status" value="1"/>
</dbReference>
<feature type="domain" description="Retrotransposon gag" evidence="2">
    <location>
        <begin position="171"/>
        <end position="269"/>
    </location>
</feature>
<feature type="region of interest" description="Disordered" evidence="1">
    <location>
        <begin position="88"/>
        <end position="118"/>
    </location>
</feature>
<dbReference type="InterPro" id="IPR032567">
    <property type="entry name" value="RTL1-rel"/>
</dbReference>
<evidence type="ECO:0000256" key="1">
    <source>
        <dbReference type="SAM" id="MobiDB-lite"/>
    </source>
</evidence>